<comment type="caution">
    <text evidence="1">The sequence shown here is derived from an EMBL/GenBank/DDBJ whole genome shotgun (WGS) entry which is preliminary data.</text>
</comment>
<protein>
    <submittedName>
        <fullName evidence="1">Uncharacterized protein</fullName>
    </submittedName>
</protein>
<organism evidence="1 2">
    <name type="scientific">Eumeta variegata</name>
    <name type="common">Bagworm moth</name>
    <name type="synonym">Eumeta japonica</name>
    <dbReference type="NCBI Taxonomy" id="151549"/>
    <lineage>
        <taxon>Eukaryota</taxon>
        <taxon>Metazoa</taxon>
        <taxon>Ecdysozoa</taxon>
        <taxon>Arthropoda</taxon>
        <taxon>Hexapoda</taxon>
        <taxon>Insecta</taxon>
        <taxon>Pterygota</taxon>
        <taxon>Neoptera</taxon>
        <taxon>Endopterygota</taxon>
        <taxon>Lepidoptera</taxon>
        <taxon>Glossata</taxon>
        <taxon>Ditrysia</taxon>
        <taxon>Tineoidea</taxon>
        <taxon>Psychidae</taxon>
        <taxon>Oiketicinae</taxon>
        <taxon>Eumeta</taxon>
    </lineage>
</organism>
<keyword evidence="2" id="KW-1185">Reference proteome</keyword>
<dbReference type="Proteomes" id="UP000299102">
    <property type="component" value="Unassembled WGS sequence"/>
</dbReference>
<accession>A0A4C1VNM3</accession>
<gene>
    <name evidence="1" type="ORF">EVAR_20271_1</name>
</gene>
<evidence type="ECO:0000313" key="1">
    <source>
        <dbReference type="EMBL" id="GBP40130.1"/>
    </source>
</evidence>
<reference evidence="1 2" key="1">
    <citation type="journal article" date="2019" name="Commun. Biol.">
        <title>The bagworm genome reveals a unique fibroin gene that provides high tensile strength.</title>
        <authorList>
            <person name="Kono N."/>
            <person name="Nakamura H."/>
            <person name="Ohtoshi R."/>
            <person name="Tomita M."/>
            <person name="Numata K."/>
            <person name="Arakawa K."/>
        </authorList>
    </citation>
    <scope>NUCLEOTIDE SEQUENCE [LARGE SCALE GENOMIC DNA]</scope>
</reference>
<dbReference type="EMBL" id="BGZK01000377">
    <property type="protein sequence ID" value="GBP40130.1"/>
    <property type="molecule type" value="Genomic_DNA"/>
</dbReference>
<dbReference type="AlphaFoldDB" id="A0A4C1VNM3"/>
<name>A0A4C1VNM3_EUMVA</name>
<proteinExistence type="predicted"/>
<evidence type="ECO:0000313" key="2">
    <source>
        <dbReference type="Proteomes" id="UP000299102"/>
    </source>
</evidence>
<sequence length="78" mass="8290">MSFGSHFTSVGSQLVKMLKSLPLIGIGEYDRVRDHLIKPLTFLGAVTIPSAGGSAKVLNGVVDKLVPQNDSARQKAPE</sequence>